<dbReference type="Proteomes" id="UP000070409">
    <property type="component" value="Unassembled WGS sequence"/>
</dbReference>
<sequence length="447" mass="46518">MTVIDFHADLPASASASTRTAPARAAQVRPAAARTTRPRNPLARPAGVERQARPASPARVFAPQLRVSEKPAAAVLRVIRRGGLVLRDEIARETQLSAATVNRQVTALIEAGLVRERADRAASGVVGRPRLPLEVDPNGPLALGIHIGFRVSTVTMHDVAGKVVGAIQIPTPESGEPGEVLSVIATSARRFLARWDGRTVLGAGIAIGGRVDDRGVVADHPRLGWKDVALGERLSGAIGLPVTVAPHVEAMAAAELHLSEDYESQGSTLYVYGRETVGVALALHGAVHSPKSGPHTIGHLPTRNVELLDPQRTGRLEDAVTDTAVVDAARAQKLPVRTIADLHKLAEAGDVTARAIVAERGRVLGEAAALVADIFNPDRLILGGQAFTDHTAILPHVSAALKATSAEPGRAVRVSGAGGRVQQQAAGAAALDGVYTDPLGAVSRVTA</sequence>
<dbReference type="Pfam" id="PF12802">
    <property type="entry name" value="MarR_2"/>
    <property type="match status" value="1"/>
</dbReference>
<gene>
    <name evidence="4" type="ORF">AXK61_19110</name>
</gene>
<keyword evidence="4" id="KW-0418">Kinase</keyword>
<evidence type="ECO:0000256" key="2">
    <source>
        <dbReference type="SAM" id="MobiDB-lite"/>
    </source>
</evidence>
<comment type="similarity">
    <text evidence="1">Belongs to the ROK (NagC/XylR) family.</text>
</comment>
<feature type="compositionally biased region" description="Low complexity" evidence="2">
    <location>
        <begin position="12"/>
        <end position="46"/>
    </location>
</feature>
<evidence type="ECO:0000256" key="1">
    <source>
        <dbReference type="ARBA" id="ARBA00006479"/>
    </source>
</evidence>
<dbReference type="Pfam" id="PF00480">
    <property type="entry name" value="ROK"/>
    <property type="match status" value="1"/>
</dbReference>
<dbReference type="InterPro" id="IPR036390">
    <property type="entry name" value="WH_DNA-bd_sf"/>
</dbReference>
<dbReference type="EMBL" id="LSRE01000013">
    <property type="protein sequence ID" value="KXO98155.1"/>
    <property type="molecule type" value="Genomic_DNA"/>
</dbReference>
<comment type="caution">
    <text evidence="4">The sequence shown here is derived from an EMBL/GenBank/DDBJ whole genome shotgun (WGS) entry which is preliminary data.</text>
</comment>
<evidence type="ECO:0000313" key="4">
    <source>
        <dbReference type="EMBL" id="KXO98155.1"/>
    </source>
</evidence>
<feature type="domain" description="HTH marR-type" evidence="3">
    <location>
        <begin position="72"/>
        <end position="120"/>
    </location>
</feature>
<dbReference type="Gene3D" id="1.10.10.10">
    <property type="entry name" value="Winged helix-like DNA-binding domain superfamily/Winged helix DNA-binding domain"/>
    <property type="match status" value="1"/>
</dbReference>
<organism evidence="4 5">
    <name type="scientific">Tsukamurella pseudospumae</name>
    <dbReference type="NCBI Taxonomy" id="239498"/>
    <lineage>
        <taxon>Bacteria</taxon>
        <taxon>Bacillati</taxon>
        <taxon>Actinomycetota</taxon>
        <taxon>Actinomycetes</taxon>
        <taxon>Mycobacteriales</taxon>
        <taxon>Tsukamurellaceae</taxon>
        <taxon>Tsukamurella</taxon>
    </lineage>
</organism>
<dbReference type="GO" id="GO:0016301">
    <property type="term" value="F:kinase activity"/>
    <property type="evidence" value="ECO:0007669"/>
    <property type="project" value="UniProtKB-KW"/>
</dbReference>
<accession>A0A137ZIY6</accession>
<dbReference type="SUPFAM" id="SSF53067">
    <property type="entry name" value="Actin-like ATPase domain"/>
    <property type="match status" value="1"/>
</dbReference>
<feature type="region of interest" description="Disordered" evidence="2">
    <location>
        <begin position="12"/>
        <end position="57"/>
    </location>
</feature>
<evidence type="ECO:0000259" key="3">
    <source>
        <dbReference type="Pfam" id="PF12802"/>
    </source>
</evidence>
<dbReference type="InterPro" id="IPR036388">
    <property type="entry name" value="WH-like_DNA-bd_sf"/>
</dbReference>
<name>A0A137ZIY6_9ACTN</name>
<dbReference type="PANTHER" id="PTHR18964:SF149">
    <property type="entry name" value="BIFUNCTIONAL UDP-N-ACETYLGLUCOSAMINE 2-EPIMERASE_N-ACETYLMANNOSAMINE KINASE"/>
    <property type="match status" value="1"/>
</dbReference>
<reference evidence="4 5" key="1">
    <citation type="submission" date="2016-02" db="EMBL/GenBank/DDBJ databases">
        <authorList>
            <person name="Teng J.L."/>
            <person name="Tang Y."/>
            <person name="Huang Y."/>
            <person name="Guo F."/>
            <person name="Wei W."/>
            <person name="Chen J.H."/>
            <person name="Wong S.Y."/>
            <person name="Lau S.K."/>
            <person name="Woo P.C."/>
        </authorList>
    </citation>
    <scope>NUCLEOTIDE SEQUENCE [LARGE SCALE GENOMIC DNA]</scope>
    <source>
        <strain evidence="4 5">JCM 13375</strain>
    </source>
</reference>
<dbReference type="InterPro" id="IPR043129">
    <property type="entry name" value="ATPase_NBD"/>
</dbReference>
<proteinExistence type="inferred from homology"/>
<dbReference type="Gene3D" id="3.30.420.40">
    <property type="match status" value="2"/>
</dbReference>
<keyword evidence="4" id="KW-0808">Transferase</keyword>
<keyword evidence="5" id="KW-1185">Reference proteome</keyword>
<dbReference type="RefSeq" id="WP_068745314.1">
    <property type="nucleotide sequence ID" value="NZ_LSRE01000013.1"/>
</dbReference>
<dbReference type="PANTHER" id="PTHR18964">
    <property type="entry name" value="ROK (REPRESSOR, ORF, KINASE) FAMILY"/>
    <property type="match status" value="1"/>
</dbReference>
<dbReference type="InterPro" id="IPR000835">
    <property type="entry name" value="HTH_MarR-typ"/>
</dbReference>
<evidence type="ECO:0000313" key="5">
    <source>
        <dbReference type="Proteomes" id="UP000070409"/>
    </source>
</evidence>
<dbReference type="InterPro" id="IPR000600">
    <property type="entry name" value="ROK"/>
</dbReference>
<dbReference type="SUPFAM" id="SSF46785">
    <property type="entry name" value="Winged helix' DNA-binding domain"/>
    <property type="match status" value="1"/>
</dbReference>
<protein>
    <submittedName>
        <fullName evidence="4">Sugar kinase</fullName>
    </submittedName>
</protein>